<protein>
    <submittedName>
        <fullName evidence="2">Uncharacterized protein</fullName>
    </submittedName>
</protein>
<name>A0ABU1AFM6_9BACT</name>
<feature type="transmembrane region" description="Helical" evidence="1">
    <location>
        <begin position="5"/>
        <end position="26"/>
    </location>
</feature>
<evidence type="ECO:0000313" key="2">
    <source>
        <dbReference type="EMBL" id="MDQ8193629.1"/>
    </source>
</evidence>
<feature type="transmembrane region" description="Helical" evidence="1">
    <location>
        <begin position="69"/>
        <end position="88"/>
    </location>
</feature>
<keyword evidence="1" id="KW-1133">Transmembrane helix</keyword>
<gene>
    <name evidence="2" type="ORF">QEH59_04295</name>
</gene>
<feature type="transmembrane region" description="Helical" evidence="1">
    <location>
        <begin position="100"/>
        <end position="123"/>
    </location>
</feature>
<dbReference type="EMBL" id="JARXIC010000005">
    <property type="protein sequence ID" value="MDQ8193629.1"/>
    <property type="molecule type" value="Genomic_DNA"/>
</dbReference>
<evidence type="ECO:0000313" key="3">
    <source>
        <dbReference type="Proteomes" id="UP001243717"/>
    </source>
</evidence>
<dbReference type="RefSeq" id="WP_308984233.1">
    <property type="nucleotide sequence ID" value="NZ_JARXIC010000005.1"/>
</dbReference>
<keyword evidence="1" id="KW-0812">Transmembrane</keyword>
<keyword evidence="3" id="KW-1185">Reference proteome</keyword>
<dbReference type="Proteomes" id="UP001243717">
    <property type="component" value="Unassembled WGS sequence"/>
</dbReference>
<proteinExistence type="predicted"/>
<reference evidence="2 3" key="1">
    <citation type="submission" date="2023-04" db="EMBL/GenBank/DDBJ databases">
        <title>A novel bacteria isolated from coastal sediment.</title>
        <authorList>
            <person name="Liu X.-J."/>
            <person name="Du Z.-J."/>
        </authorList>
    </citation>
    <scope>NUCLEOTIDE SEQUENCE [LARGE SCALE GENOMIC DNA]</scope>
    <source>
        <strain evidence="2 3">SDUM461004</strain>
    </source>
</reference>
<evidence type="ECO:0000256" key="1">
    <source>
        <dbReference type="SAM" id="Phobius"/>
    </source>
</evidence>
<accession>A0ABU1AFM6</accession>
<sequence>MLGVLLGDLILTTLACLGLNFILSIFDPQAKWIHLSASVILFWFEWSLWKVSSTHLEFEQAAKAKRSCYFMAVFVVTLADTEALAFYFGGLPIFAIGESIQFQFVLGLFVVILLLICGIKGAYAWLALKGEQWAASAVTHRRLLRIAAALVTLIALPGVFQILFMEAQ</sequence>
<keyword evidence="1" id="KW-0472">Membrane</keyword>
<feature type="transmembrane region" description="Helical" evidence="1">
    <location>
        <begin position="143"/>
        <end position="164"/>
    </location>
</feature>
<comment type="caution">
    <text evidence="2">The sequence shown here is derived from an EMBL/GenBank/DDBJ whole genome shotgun (WGS) entry which is preliminary data.</text>
</comment>
<organism evidence="2 3">
    <name type="scientific">Thalassobacterium sedimentorum</name>
    <dbReference type="NCBI Taxonomy" id="3041258"/>
    <lineage>
        <taxon>Bacteria</taxon>
        <taxon>Pseudomonadati</taxon>
        <taxon>Verrucomicrobiota</taxon>
        <taxon>Opitutia</taxon>
        <taxon>Puniceicoccales</taxon>
        <taxon>Coraliomargaritaceae</taxon>
        <taxon>Thalassobacterium</taxon>
    </lineage>
</organism>